<evidence type="ECO:0000313" key="3">
    <source>
        <dbReference type="Proteomes" id="UP001060507"/>
    </source>
</evidence>
<feature type="compositionally biased region" description="Polar residues" evidence="1">
    <location>
        <begin position="52"/>
        <end position="65"/>
    </location>
</feature>
<comment type="caution">
    <text evidence="2">The sequence shown here is derived from an EMBL/GenBank/DDBJ whole genome shotgun (WGS) entry which is preliminary data.</text>
</comment>
<sequence>MFIGIFIAIKVLFFIINDANSIQTEHDIKRESHDSSATQTKQDTSVSDKAEPTLSSASTVSNTVNDVPRPGYHRYIVGSGISVELPESWSLLTHNQIMGIKKKSGTANETPSNTTIAANSSQYANLNEGVFRASFTGESLKAEDLKAVSRAELDDLCKSMNDGLAKGLAKQGMALTRNAYCSITKISNKDALSIGYQRTDLNSNGLWDVFIYQVPVNGQAAMFTTSYKTNASPQVQIQIVDILNSIRW</sequence>
<feature type="compositionally biased region" description="Polar residues" evidence="1">
    <location>
        <begin position="35"/>
        <end position="45"/>
    </location>
</feature>
<organism evidence="2 3">
    <name type="scientific">Klebsiella variicola</name>
    <dbReference type="NCBI Taxonomy" id="244366"/>
    <lineage>
        <taxon>Bacteria</taxon>
        <taxon>Pseudomonadati</taxon>
        <taxon>Pseudomonadota</taxon>
        <taxon>Gammaproteobacteria</taxon>
        <taxon>Enterobacterales</taxon>
        <taxon>Enterobacteriaceae</taxon>
        <taxon>Klebsiella/Raoultella group</taxon>
        <taxon>Klebsiella</taxon>
        <taxon>Klebsiella pneumoniae complex</taxon>
    </lineage>
</organism>
<protein>
    <submittedName>
        <fullName evidence="2">Uncharacterized protein</fullName>
    </submittedName>
</protein>
<gene>
    <name evidence="2" type="ORF">NUKP37_51960</name>
</gene>
<name>A0A9P3PCQ8_KLEVA</name>
<feature type="region of interest" description="Disordered" evidence="1">
    <location>
        <begin position="27"/>
        <end position="65"/>
    </location>
</feature>
<evidence type="ECO:0000256" key="1">
    <source>
        <dbReference type="SAM" id="MobiDB-lite"/>
    </source>
</evidence>
<dbReference type="Proteomes" id="UP001060507">
    <property type="component" value="Unassembled WGS sequence"/>
</dbReference>
<proteinExistence type="predicted"/>
<evidence type="ECO:0000313" key="2">
    <source>
        <dbReference type="EMBL" id="GKK04378.1"/>
    </source>
</evidence>
<accession>A0A9P3PCQ8</accession>
<dbReference type="AlphaFoldDB" id="A0A9P3PCQ8"/>
<dbReference type="EMBL" id="BQTA01000034">
    <property type="protein sequence ID" value="GKK04378.1"/>
    <property type="molecule type" value="Genomic_DNA"/>
</dbReference>
<reference evidence="2" key="1">
    <citation type="journal article" date="2022" name="J. Appl. Microbiol.">
        <title>PCR-based ORF typing of Klebsiella pneumoniae for rapid identification of global clones and transmission events.</title>
        <authorList>
            <person name="Nonogaki R."/>
            <person name="Iijima A."/>
            <person name="Kawamura K."/>
            <person name="Kayama S."/>
            <person name="Sugai M."/>
            <person name="Yagi T."/>
            <person name="Arakawa Y."/>
            <person name="Doi Y."/>
            <person name="Suzuki M."/>
        </authorList>
    </citation>
    <scope>NUCLEOTIDE SEQUENCE</scope>
    <source>
        <strain evidence="2">NUKP-37</strain>
    </source>
</reference>